<gene>
    <name evidence="10" type="ORF">CYCCA115_LOCUS11954</name>
</gene>
<evidence type="ECO:0000256" key="6">
    <source>
        <dbReference type="PIRSR" id="PIRSR000350-4"/>
    </source>
</evidence>
<evidence type="ECO:0000256" key="3">
    <source>
        <dbReference type="ARBA" id="ARBA00022827"/>
    </source>
</evidence>
<dbReference type="Gene3D" id="3.50.50.60">
    <property type="entry name" value="FAD/NAD(P)-binding domain"/>
    <property type="match status" value="2"/>
</dbReference>
<dbReference type="InterPro" id="IPR023753">
    <property type="entry name" value="FAD/NAD-binding_dom"/>
</dbReference>
<evidence type="ECO:0000259" key="9">
    <source>
        <dbReference type="Pfam" id="PF07992"/>
    </source>
</evidence>
<dbReference type="Pfam" id="PF07992">
    <property type="entry name" value="Pyr_redox_2"/>
    <property type="match status" value="1"/>
</dbReference>
<feature type="binding site" evidence="5">
    <location>
        <position position="336"/>
    </location>
    <ligand>
        <name>FAD</name>
        <dbReference type="ChEBI" id="CHEBI:57692"/>
    </ligand>
</feature>
<evidence type="ECO:0008006" key="12">
    <source>
        <dbReference type="Google" id="ProtNLM"/>
    </source>
</evidence>
<dbReference type="Proteomes" id="UP001295423">
    <property type="component" value="Unassembled WGS sequence"/>
</dbReference>
<dbReference type="InterPro" id="IPR036188">
    <property type="entry name" value="FAD/NAD-bd_sf"/>
</dbReference>
<evidence type="ECO:0000256" key="5">
    <source>
        <dbReference type="PIRSR" id="PIRSR000350-3"/>
    </source>
</evidence>
<keyword evidence="2" id="KW-0285">Flavoprotein</keyword>
<dbReference type="SUPFAM" id="SSF51905">
    <property type="entry name" value="FAD/NAD(P)-binding domain"/>
    <property type="match status" value="1"/>
</dbReference>
<evidence type="ECO:0000256" key="4">
    <source>
        <dbReference type="ARBA" id="ARBA00023002"/>
    </source>
</evidence>
<dbReference type="InterPro" id="IPR004099">
    <property type="entry name" value="Pyr_nucl-diS_OxRdtase_dimer"/>
</dbReference>
<keyword evidence="5" id="KW-0547">Nucleotide-binding</keyword>
<dbReference type="Pfam" id="PF02852">
    <property type="entry name" value="Pyr_redox_dim"/>
    <property type="match status" value="1"/>
</dbReference>
<dbReference type="FunFam" id="3.30.390.30:FF:000001">
    <property type="entry name" value="Dihydrolipoyl dehydrogenase"/>
    <property type="match status" value="1"/>
</dbReference>
<dbReference type="PRINTS" id="PR00368">
    <property type="entry name" value="FADPNR"/>
</dbReference>
<dbReference type="InterPro" id="IPR001100">
    <property type="entry name" value="Pyr_nuc-diS_OxRdtase"/>
</dbReference>
<feature type="binding site" evidence="5">
    <location>
        <position position="82"/>
    </location>
    <ligand>
        <name>FAD</name>
        <dbReference type="ChEBI" id="CHEBI:57692"/>
    </ligand>
</feature>
<evidence type="ECO:0000256" key="1">
    <source>
        <dbReference type="ARBA" id="ARBA00007532"/>
    </source>
</evidence>
<dbReference type="InterPro" id="IPR016156">
    <property type="entry name" value="FAD/NAD-linked_Rdtase_dimer_sf"/>
</dbReference>
<dbReference type="PANTHER" id="PTHR43014:SF2">
    <property type="entry name" value="MERCURIC REDUCTASE"/>
    <property type="match status" value="1"/>
</dbReference>
<dbReference type="PIRSF" id="PIRSF000350">
    <property type="entry name" value="Mercury_reductase_MerA"/>
    <property type="match status" value="1"/>
</dbReference>
<name>A0AAD2FQ60_9STRA</name>
<feature type="signal peptide" evidence="7">
    <location>
        <begin position="1"/>
        <end position="25"/>
    </location>
</feature>
<proteinExistence type="inferred from homology"/>
<feature type="domain" description="Pyridine nucleotide-disulphide oxidoreductase dimerisation" evidence="8">
    <location>
        <begin position="371"/>
        <end position="476"/>
    </location>
</feature>
<feature type="domain" description="FAD/NAD(P)-binding" evidence="9">
    <location>
        <begin position="35"/>
        <end position="351"/>
    </location>
</feature>
<evidence type="ECO:0000256" key="2">
    <source>
        <dbReference type="ARBA" id="ARBA00022630"/>
    </source>
</evidence>
<keyword evidence="7" id="KW-0732">Signal</keyword>
<dbReference type="PANTHER" id="PTHR43014">
    <property type="entry name" value="MERCURIC REDUCTASE"/>
    <property type="match status" value="1"/>
</dbReference>
<sequence length="505" mass="52731">MGIAQNQLISIVVLVMGCMISSSRALAPPAGAKIYDLVVVGGGSAGLTAAKLAGGTLGNTAVIVEANKLGGDCTWTGCVPSKSFLASAKAAHIARKQAIQKSSANFQEVKAKFQKNMQEIYEEDDSADALAKFNVDTIQGRATLTSSTTLSVQGEDGEESTIHAKEGIVLCTGASPIVPNIPGLQDVEFLTYESVWELSELPKTLTVVGGGPIGCELAQAFSRLGSKVTIIASGLLPREEPEVGEVLQEVFVDEGITVLKGKLTEVSKNGGAGGHKATLSSGEVVEGDIILVSTGRSPNVSKLGLENVGIGTNAKGGIDVNDKLQTACKGVYAAGDCTGDRQFTHYAGFQGAIAARNILLPLTDPGILTSIPGTTFTSPEVASIGYTEAEAIEEFGAKKVAVSKMDLATADRAICDDELKGFIKVIYSKKNGLILGATVMAPCGGELISEISTAMSAKIPFANLAKVIHPYPSYAFSLQVMAAEVYYENTMKLKWVYDILKKVGL</sequence>
<dbReference type="EMBL" id="CAKOGP040001758">
    <property type="protein sequence ID" value="CAJ1949157.1"/>
    <property type="molecule type" value="Genomic_DNA"/>
</dbReference>
<comment type="cofactor">
    <cofactor evidence="5">
        <name>FAD</name>
        <dbReference type="ChEBI" id="CHEBI:57692"/>
    </cofactor>
    <text evidence="5">Binds 1 FAD per subunit.</text>
</comment>
<comment type="caution">
    <text evidence="10">The sequence shown here is derived from an EMBL/GenBank/DDBJ whole genome shotgun (WGS) entry which is preliminary data.</text>
</comment>
<dbReference type="SUPFAM" id="SSF55424">
    <property type="entry name" value="FAD/NAD-linked reductases, dimerisation (C-terminal) domain"/>
    <property type="match status" value="1"/>
</dbReference>
<evidence type="ECO:0000313" key="11">
    <source>
        <dbReference type="Proteomes" id="UP001295423"/>
    </source>
</evidence>
<evidence type="ECO:0000259" key="8">
    <source>
        <dbReference type="Pfam" id="PF02852"/>
    </source>
</evidence>
<evidence type="ECO:0000313" key="10">
    <source>
        <dbReference type="EMBL" id="CAJ1949157.1"/>
    </source>
</evidence>
<comment type="similarity">
    <text evidence="1">Belongs to the class-I pyridine nucleotide-disulfide oxidoreductase family.</text>
</comment>
<feature type="binding site" evidence="5">
    <location>
        <begin position="209"/>
        <end position="216"/>
    </location>
    <ligand>
        <name>NAD(+)</name>
        <dbReference type="ChEBI" id="CHEBI:57540"/>
    </ligand>
</feature>
<keyword evidence="11" id="KW-1185">Reference proteome</keyword>
<keyword evidence="4" id="KW-0560">Oxidoreductase</keyword>
<dbReference type="GO" id="GO:0003955">
    <property type="term" value="F:NAD(P)H dehydrogenase (quinone) activity"/>
    <property type="evidence" value="ECO:0007669"/>
    <property type="project" value="TreeGrafter"/>
</dbReference>
<dbReference type="Gene3D" id="3.30.390.30">
    <property type="match status" value="1"/>
</dbReference>
<dbReference type="GO" id="GO:0050660">
    <property type="term" value="F:flavin adenine dinucleotide binding"/>
    <property type="evidence" value="ECO:0007669"/>
    <property type="project" value="TreeGrafter"/>
</dbReference>
<feature type="binding site" evidence="5">
    <location>
        <position position="295"/>
    </location>
    <ligand>
        <name>NAD(+)</name>
        <dbReference type="ChEBI" id="CHEBI:57540"/>
    </ligand>
</feature>
<evidence type="ECO:0000256" key="7">
    <source>
        <dbReference type="SAM" id="SignalP"/>
    </source>
</evidence>
<feature type="chain" id="PRO_5042198688" description="Mercuric reductase" evidence="7">
    <location>
        <begin position="26"/>
        <end position="505"/>
    </location>
</feature>
<keyword evidence="5" id="KW-0520">NAD</keyword>
<dbReference type="PRINTS" id="PR00411">
    <property type="entry name" value="PNDRDTASEI"/>
</dbReference>
<feature type="disulfide bond" description="Redox-active" evidence="6">
    <location>
        <begin position="73"/>
        <end position="78"/>
    </location>
</feature>
<reference evidence="10" key="1">
    <citation type="submission" date="2023-08" db="EMBL/GenBank/DDBJ databases">
        <authorList>
            <person name="Audoor S."/>
            <person name="Bilcke G."/>
        </authorList>
    </citation>
    <scope>NUCLEOTIDE SEQUENCE</scope>
</reference>
<dbReference type="AlphaFoldDB" id="A0AAD2FQ60"/>
<organism evidence="10 11">
    <name type="scientific">Cylindrotheca closterium</name>
    <dbReference type="NCBI Taxonomy" id="2856"/>
    <lineage>
        <taxon>Eukaryota</taxon>
        <taxon>Sar</taxon>
        <taxon>Stramenopiles</taxon>
        <taxon>Ochrophyta</taxon>
        <taxon>Bacillariophyta</taxon>
        <taxon>Bacillariophyceae</taxon>
        <taxon>Bacillariophycidae</taxon>
        <taxon>Bacillariales</taxon>
        <taxon>Bacillariaceae</taxon>
        <taxon>Cylindrotheca</taxon>
    </lineage>
</organism>
<keyword evidence="3 5" id="KW-0274">FAD</keyword>
<protein>
    <recommendedName>
        <fullName evidence="12">Mercuric reductase</fullName>
    </recommendedName>
</protein>
<accession>A0AAD2FQ60</accession>